<gene>
    <name evidence="2" type="ORF">CQR37_15505</name>
    <name evidence="1" type="ORF">KYX88_09370</name>
</gene>
<reference evidence="1" key="2">
    <citation type="journal article" date="2022" name="J. Anim. Sci.">
        <title>Whole genome sequence analyses-based assessment of virulence potential and antimicrobial susceptibilities and resistance of Enterococcus faecium strains isolated from commercial swine and cattle probiotic products.</title>
        <authorList>
            <person name="Shridhar P.B."/>
            <person name="Amachawadi R.G."/>
            <person name="Tokach M."/>
            <person name="Patel I."/>
            <person name="Gangiredla J."/>
            <person name="Mammel M."/>
            <person name="Nagaraja T.G."/>
        </authorList>
    </citation>
    <scope>NUCLEOTIDE SEQUENCE</scope>
    <source>
        <strain evidence="1">EF215</strain>
    </source>
</reference>
<comment type="caution">
    <text evidence="2">The sequence shown here is derived from an EMBL/GenBank/DDBJ whole genome shotgun (WGS) entry which is preliminary data.</text>
</comment>
<dbReference type="InterPro" id="IPR012865">
    <property type="entry name" value="DUF1642"/>
</dbReference>
<evidence type="ECO:0000313" key="1">
    <source>
        <dbReference type="EMBL" id="MBX4223020.1"/>
    </source>
</evidence>
<organism evidence="2 3">
    <name type="scientific">Enterococcus faecium</name>
    <name type="common">Streptococcus faecium</name>
    <dbReference type="NCBI Taxonomy" id="1352"/>
    <lineage>
        <taxon>Bacteria</taxon>
        <taxon>Bacillati</taxon>
        <taxon>Bacillota</taxon>
        <taxon>Bacilli</taxon>
        <taxon>Lactobacillales</taxon>
        <taxon>Enterococcaceae</taxon>
        <taxon>Enterococcus</taxon>
    </lineage>
</organism>
<name>A0A2D0C7U9_ENTFC</name>
<dbReference type="Proteomes" id="UP000224303">
    <property type="component" value="Unassembled WGS sequence"/>
</dbReference>
<dbReference type="EMBL" id="PCGC01000231">
    <property type="protein sequence ID" value="PHL20257.1"/>
    <property type="molecule type" value="Genomic_DNA"/>
</dbReference>
<reference evidence="2 3" key="1">
    <citation type="submission" date="2017-10" db="EMBL/GenBank/DDBJ databases">
        <title>Draft genomes of the Enterococcus faecium isolated from human feces before and after Helicobacter pylori eradication therapy.</title>
        <authorList>
            <person name="Prianichniikov N.A."/>
            <person name="Glushchenko O.E."/>
            <person name="Malakhova M.V."/>
        </authorList>
    </citation>
    <scope>NUCLEOTIDE SEQUENCE [LARGE SCALE GENOMIC DNA]</scope>
    <source>
        <strain evidence="2 3">Hp_5-7</strain>
    </source>
</reference>
<accession>A0A2D0C7U9</accession>
<evidence type="ECO:0000313" key="2">
    <source>
        <dbReference type="EMBL" id="PHL20257.1"/>
    </source>
</evidence>
<sequence>MNKQIEEPQKSVVPQSIAVLIEKYKEDDVQLTDILVCFKDWSESEEGDYRDEISWVVANPETFMRAWLIGYEVEKEPQYMVPLLTDKEGNKKILVERRESTTSFGIMRMRTTGMSC</sequence>
<dbReference type="RefSeq" id="WP_053002976.1">
    <property type="nucleotide sequence ID" value="NZ_CAKMBK010000011.1"/>
</dbReference>
<dbReference type="EMBL" id="JAIFOC010000074">
    <property type="protein sequence ID" value="MBX4223020.1"/>
    <property type="molecule type" value="Genomic_DNA"/>
</dbReference>
<dbReference type="Pfam" id="PF07852">
    <property type="entry name" value="DUF1642"/>
    <property type="match status" value="1"/>
</dbReference>
<protein>
    <submittedName>
        <fullName evidence="2">DUF1642 domain-containing protein</fullName>
    </submittedName>
</protein>
<evidence type="ECO:0000313" key="3">
    <source>
        <dbReference type="Proteomes" id="UP000224303"/>
    </source>
</evidence>
<proteinExistence type="predicted"/>
<dbReference type="AlphaFoldDB" id="A0A2D0C7U9"/>
<dbReference type="Proteomes" id="UP001139644">
    <property type="component" value="Unassembled WGS sequence"/>
</dbReference>